<dbReference type="PANTHER" id="PTHR45862">
    <property type="entry name" value="PROTEIN SGT1 HOMOLOG"/>
    <property type="match status" value="1"/>
</dbReference>
<dbReference type="SUPFAM" id="SSF48452">
    <property type="entry name" value="TPR-like"/>
    <property type="match status" value="1"/>
</dbReference>
<dbReference type="Proteomes" id="UP000195402">
    <property type="component" value="Unassembled WGS sequence"/>
</dbReference>
<dbReference type="AlphaFoldDB" id="A0A200PV66"/>
<gene>
    <name evidence="2" type="ORF">BVC80_1265g10</name>
</gene>
<dbReference type="InterPro" id="IPR011990">
    <property type="entry name" value="TPR-like_helical_dom_sf"/>
</dbReference>
<dbReference type="PROSITE" id="PS50005">
    <property type="entry name" value="TPR"/>
    <property type="match status" value="1"/>
</dbReference>
<dbReference type="EMBL" id="MVGT01003978">
    <property type="protein sequence ID" value="OVA02107.1"/>
    <property type="molecule type" value="Genomic_DNA"/>
</dbReference>
<comment type="caution">
    <text evidence="2">The sequence shown here is derived from an EMBL/GenBank/DDBJ whole genome shotgun (WGS) entry which is preliminary data.</text>
</comment>
<evidence type="ECO:0000313" key="3">
    <source>
        <dbReference type="Proteomes" id="UP000195402"/>
    </source>
</evidence>
<sequence length="61" mass="6812">MATDLEKKAKEAFVDDDFELAVDLYTQAINVDPKNANLFADRAQANIKLKNYTGNTLSFSL</sequence>
<dbReference type="Gene3D" id="1.25.40.10">
    <property type="entry name" value="Tetratricopeptide repeat domain"/>
    <property type="match status" value="1"/>
</dbReference>
<dbReference type="GO" id="GO:0051087">
    <property type="term" value="F:protein-folding chaperone binding"/>
    <property type="evidence" value="ECO:0007669"/>
    <property type="project" value="InterPro"/>
</dbReference>
<evidence type="ECO:0000256" key="1">
    <source>
        <dbReference type="PROSITE-ProRule" id="PRU00339"/>
    </source>
</evidence>
<organism evidence="2 3">
    <name type="scientific">Macleaya cordata</name>
    <name type="common">Five-seeded plume-poppy</name>
    <name type="synonym">Bocconia cordata</name>
    <dbReference type="NCBI Taxonomy" id="56857"/>
    <lineage>
        <taxon>Eukaryota</taxon>
        <taxon>Viridiplantae</taxon>
        <taxon>Streptophyta</taxon>
        <taxon>Embryophyta</taxon>
        <taxon>Tracheophyta</taxon>
        <taxon>Spermatophyta</taxon>
        <taxon>Magnoliopsida</taxon>
        <taxon>Ranunculales</taxon>
        <taxon>Papaveraceae</taxon>
        <taxon>Papaveroideae</taxon>
        <taxon>Macleaya</taxon>
    </lineage>
</organism>
<dbReference type="InParanoid" id="A0A200PV66"/>
<accession>A0A200PV66</accession>
<dbReference type="OMA" id="NYTGACA"/>
<name>A0A200PV66_MACCD</name>
<evidence type="ECO:0000313" key="2">
    <source>
        <dbReference type="EMBL" id="OVA02107.1"/>
    </source>
</evidence>
<dbReference type="STRING" id="56857.A0A200PV66"/>
<feature type="repeat" description="TPR" evidence="1">
    <location>
        <begin position="2"/>
        <end position="35"/>
    </location>
</feature>
<proteinExistence type="predicted"/>
<reference evidence="2 3" key="1">
    <citation type="journal article" date="2017" name="Mol. Plant">
        <title>The Genome of Medicinal Plant Macleaya cordata Provides New Insights into Benzylisoquinoline Alkaloids Metabolism.</title>
        <authorList>
            <person name="Liu X."/>
            <person name="Liu Y."/>
            <person name="Huang P."/>
            <person name="Ma Y."/>
            <person name="Qing Z."/>
            <person name="Tang Q."/>
            <person name="Cao H."/>
            <person name="Cheng P."/>
            <person name="Zheng Y."/>
            <person name="Yuan Z."/>
            <person name="Zhou Y."/>
            <person name="Liu J."/>
            <person name="Tang Z."/>
            <person name="Zhuo Y."/>
            <person name="Zhang Y."/>
            <person name="Yu L."/>
            <person name="Huang J."/>
            <person name="Yang P."/>
            <person name="Peng Q."/>
            <person name="Zhang J."/>
            <person name="Jiang W."/>
            <person name="Zhang Z."/>
            <person name="Lin K."/>
            <person name="Ro D.K."/>
            <person name="Chen X."/>
            <person name="Xiong X."/>
            <person name="Shang Y."/>
            <person name="Huang S."/>
            <person name="Zeng J."/>
        </authorList>
    </citation>
    <scope>NUCLEOTIDE SEQUENCE [LARGE SCALE GENOMIC DNA]</scope>
    <source>
        <strain evidence="3">cv. BLH2017</strain>
        <tissue evidence="2">Root</tissue>
    </source>
</reference>
<keyword evidence="1" id="KW-0802">TPR repeat</keyword>
<keyword evidence="3" id="KW-1185">Reference proteome</keyword>
<dbReference type="OrthoDB" id="1898560at2759"/>
<protein>
    <submittedName>
        <fullName evidence="2">Tetratricopeptide repeat</fullName>
    </submittedName>
</protein>
<dbReference type="InterPro" id="IPR044563">
    <property type="entry name" value="Sgt1-like"/>
</dbReference>
<dbReference type="InterPro" id="IPR019734">
    <property type="entry name" value="TPR_rpt"/>
</dbReference>